<dbReference type="InterPro" id="IPR038109">
    <property type="entry name" value="DNA_bind_recomb_sf"/>
</dbReference>
<evidence type="ECO:0000313" key="4">
    <source>
        <dbReference type="Proteomes" id="UP001519363"/>
    </source>
</evidence>
<feature type="domain" description="Recombinase" evidence="2">
    <location>
        <begin position="90"/>
        <end position="228"/>
    </location>
</feature>
<dbReference type="Gene3D" id="3.90.1750.20">
    <property type="entry name" value="Putative Large Serine Recombinase, Chain B, Domain 2"/>
    <property type="match status" value="1"/>
</dbReference>
<keyword evidence="4" id="KW-1185">Reference proteome</keyword>
<dbReference type="RefSeq" id="WP_086780728.1">
    <property type="nucleotide sequence ID" value="NZ_JAGIOO010000001.1"/>
</dbReference>
<dbReference type="PROSITE" id="PS51737">
    <property type="entry name" value="RECOMBINASE_DNA_BIND"/>
    <property type="match status" value="1"/>
</dbReference>
<dbReference type="EMBL" id="JAGIOO010000001">
    <property type="protein sequence ID" value="MBP2474886.1"/>
    <property type="molecule type" value="Genomic_DNA"/>
</dbReference>
<dbReference type="PANTHER" id="PTHR30461:SF23">
    <property type="entry name" value="DNA RECOMBINASE-RELATED"/>
    <property type="match status" value="1"/>
</dbReference>
<reference evidence="3 4" key="1">
    <citation type="submission" date="2021-03" db="EMBL/GenBank/DDBJ databases">
        <title>Sequencing the genomes of 1000 actinobacteria strains.</title>
        <authorList>
            <person name="Klenk H.-P."/>
        </authorList>
    </citation>
    <scope>NUCLEOTIDE SEQUENCE [LARGE SCALE GENOMIC DNA]</scope>
    <source>
        <strain evidence="3 4">DSM 44580</strain>
    </source>
</reference>
<sequence length="248" mass="27496">MPSNTTAQDGSGDRIPRWAATAGRQTFGQRLTAMGARLFGSATEPDNDEATSAWRVRQHVLRDYHAANLAAARTVSEELVRAGFNTGDVPYGYRARRVQVTPAGRRPRWRTRLLIEPVEASTVRMIFVWRGEDRLSTTEIRRRLAASRYPAPLDPETGEPGVWTVAIVRAILRNPKYLGRQVWGRTHRGKPTPRADWVWSEVWVHPPLVTAEEFAAADRRSWGVPASAGAGADDLSTNVLPPGQGRVA</sequence>
<protein>
    <recommendedName>
        <fullName evidence="2">Recombinase domain-containing protein</fullName>
    </recommendedName>
</protein>
<feature type="region of interest" description="Disordered" evidence="1">
    <location>
        <begin position="225"/>
        <end position="248"/>
    </location>
</feature>
<comment type="caution">
    <text evidence="3">The sequence shown here is derived from an EMBL/GenBank/DDBJ whole genome shotgun (WGS) entry which is preliminary data.</text>
</comment>
<evidence type="ECO:0000256" key="1">
    <source>
        <dbReference type="SAM" id="MobiDB-lite"/>
    </source>
</evidence>
<evidence type="ECO:0000259" key="2">
    <source>
        <dbReference type="PROSITE" id="PS51737"/>
    </source>
</evidence>
<name>A0ABS5AE85_9PSEU</name>
<organism evidence="3 4">
    <name type="scientific">Crossiella equi</name>
    <dbReference type="NCBI Taxonomy" id="130796"/>
    <lineage>
        <taxon>Bacteria</taxon>
        <taxon>Bacillati</taxon>
        <taxon>Actinomycetota</taxon>
        <taxon>Actinomycetes</taxon>
        <taxon>Pseudonocardiales</taxon>
        <taxon>Pseudonocardiaceae</taxon>
        <taxon>Crossiella</taxon>
    </lineage>
</organism>
<dbReference type="InterPro" id="IPR050639">
    <property type="entry name" value="SSR_resolvase"/>
</dbReference>
<proteinExistence type="predicted"/>
<evidence type="ECO:0000313" key="3">
    <source>
        <dbReference type="EMBL" id="MBP2474886.1"/>
    </source>
</evidence>
<gene>
    <name evidence="3" type="ORF">JOF53_003758</name>
</gene>
<dbReference type="Pfam" id="PF07508">
    <property type="entry name" value="Recombinase"/>
    <property type="match status" value="1"/>
</dbReference>
<accession>A0ABS5AE85</accession>
<dbReference type="Proteomes" id="UP001519363">
    <property type="component" value="Unassembled WGS sequence"/>
</dbReference>
<dbReference type="PANTHER" id="PTHR30461">
    <property type="entry name" value="DNA-INVERTASE FROM LAMBDOID PROPHAGE"/>
    <property type="match status" value="1"/>
</dbReference>
<dbReference type="InterPro" id="IPR011109">
    <property type="entry name" value="DNA_bind_recombinase_dom"/>
</dbReference>